<dbReference type="GO" id="GO:0008963">
    <property type="term" value="F:phospho-N-acetylmuramoyl-pentapeptide-transferase activity"/>
    <property type="evidence" value="ECO:0007669"/>
    <property type="project" value="UniProtKB-UniRule"/>
</dbReference>
<dbReference type="InterPro" id="IPR000715">
    <property type="entry name" value="Glycosyl_transferase_4"/>
</dbReference>
<dbReference type="GO" id="GO:0051992">
    <property type="term" value="F:UDP-N-acetylmuramoyl-L-alanyl-D-glutamyl-meso-2,6-diaminopimelyl-D-alanyl-D-alanine:undecaprenyl-phosphate transferase activity"/>
    <property type="evidence" value="ECO:0007669"/>
    <property type="project" value="RHEA"/>
</dbReference>
<dbReference type="InterPro" id="IPR003524">
    <property type="entry name" value="PNAcMuramoyl-5peptid_Trfase"/>
</dbReference>
<keyword evidence="3 7" id="KW-0808">Transferase</keyword>
<keyword evidence="7" id="KW-1003">Cell membrane</keyword>
<dbReference type="EMBL" id="LBUP01000001">
    <property type="protein sequence ID" value="KKQ67157.1"/>
    <property type="molecule type" value="Genomic_DNA"/>
</dbReference>
<dbReference type="GO" id="GO:0051301">
    <property type="term" value="P:cell division"/>
    <property type="evidence" value="ECO:0007669"/>
    <property type="project" value="UniProtKB-KW"/>
</dbReference>
<feature type="transmembrane region" description="Helical" evidence="7">
    <location>
        <begin position="196"/>
        <end position="215"/>
    </location>
</feature>
<dbReference type="GO" id="GO:0005886">
    <property type="term" value="C:plasma membrane"/>
    <property type="evidence" value="ECO:0007669"/>
    <property type="project" value="UniProtKB-SubCell"/>
</dbReference>
<dbReference type="HAMAP" id="MF_00038">
    <property type="entry name" value="MraY"/>
    <property type="match status" value="1"/>
</dbReference>
<protein>
    <recommendedName>
        <fullName evidence="7">Phospho-N-acetylmuramoyl-pentapeptide-transferase</fullName>
        <ecNumber evidence="7">2.7.8.13</ecNumber>
    </recommendedName>
    <alternativeName>
        <fullName evidence="7">UDP-MurNAc-pentapeptide phosphotransferase</fullName>
    </alternativeName>
</protein>
<dbReference type="GO" id="GO:0071555">
    <property type="term" value="P:cell wall organization"/>
    <property type="evidence" value="ECO:0007669"/>
    <property type="project" value="UniProtKB-KW"/>
</dbReference>
<feature type="transmembrane region" description="Helical" evidence="7">
    <location>
        <begin position="221"/>
        <end position="238"/>
    </location>
</feature>
<reference evidence="9 10" key="1">
    <citation type="journal article" date="2015" name="Nature">
        <title>rRNA introns, odd ribosomes, and small enigmatic genomes across a large radiation of phyla.</title>
        <authorList>
            <person name="Brown C.T."/>
            <person name="Hug L.A."/>
            <person name="Thomas B.C."/>
            <person name="Sharon I."/>
            <person name="Castelle C.J."/>
            <person name="Singh A."/>
            <person name="Wilkins M.J."/>
            <person name="Williams K.H."/>
            <person name="Banfield J.F."/>
        </authorList>
    </citation>
    <scope>NUCLEOTIDE SEQUENCE [LARGE SCALE GENOMIC DNA]</scope>
</reference>
<keyword evidence="7 8" id="KW-0479">Metal-binding</keyword>
<keyword evidence="7" id="KW-0573">Peptidoglycan synthesis</keyword>
<feature type="transmembrane region" description="Helical" evidence="7">
    <location>
        <begin position="94"/>
        <end position="113"/>
    </location>
</feature>
<gene>
    <name evidence="7" type="primary">mraY</name>
    <name evidence="9" type="ORF">US86_C0001G0084</name>
</gene>
<evidence type="ECO:0000256" key="8">
    <source>
        <dbReference type="PIRSR" id="PIRSR600715-1"/>
    </source>
</evidence>
<dbReference type="EC" id="2.7.8.13" evidence="7"/>
<comment type="subcellular location">
    <subcellularLocation>
        <location evidence="7">Cell membrane</location>
        <topology evidence="7">Multi-pass membrane protein</topology>
    </subcellularLocation>
    <subcellularLocation>
        <location evidence="1">Membrane</location>
        <topology evidence="1">Multi-pass membrane protein</topology>
    </subcellularLocation>
</comment>
<feature type="transmembrane region" description="Helical" evidence="7">
    <location>
        <begin position="320"/>
        <end position="340"/>
    </location>
</feature>
<keyword evidence="7" id="KW-0132">Cell division</keyword>
<proteinExistence type="inferred from homology"/>
<feature type="transmembrane region" description="Helical" evidence="7">
    <location>
        <begin position="269"/>
        <end position="291"/>
    </location>
</feature>
<feature type="transmembrane region" description="Helical" evidence="7">
    <location>
        <begin position="68"/>
        <end position="88"/>
    </location>
</feature>
<dbReference type="CDD" id="cd06852">
    <property type="entry name" value="GT_MraY"/>
    <property type="match status" value="1"/>
</dbReference>
<feature type="binding site" evidence="8">
    <location>
        <position position="249"/>
    </location>
    <ligand>
        <name>Mg(2+)</name>
        <dbReference type="ChEBI" id="CHEBI:18420"/>
    </ligand>
</feature>
<feature type="transmembrane region" description="Helical" evidence="7">
    <location>
        <begin position="6"/>
        <end position="29"/>
    </location>
</feature>
<dbReference type="Proteomes" id="UP000034235">
    <property type="component" value="Unassembled WGS sequence"/>
</dbReference>
<dbReference type="PANTHER" id="PTHR22926">
    <property type="entry name" value="PHOSPHO-N-ACETYLMURAMOYL-PENTAPEPTIDE-TRANSFERASE"/>
    <property type="match status" value="1"/>
</dbReference>
<feature type="binding site" evidence="8">
    <location>
        <position position="189"/>
    </location>
    <ligand>
        <name>Mg(2+)</name>
        <dbReference type="ChEBI" id="CHEBI:18420"/>
    </ligand>
</feature>
<keyword evidence="7" id="KW-0131">Cell cycle</keyword>
<feature type="transmembrane region" description="Helical" evidence="7">
    <location>
        <begin position="134"/>
        <end position="154"/>
    </location>
</feature>
<dbReference type="AlphaFoldDB" id="A0A0G0JK13"/>
<comment type="cofactor">
    <cofactor evidence="7 8">
        <name>Mg(2+)</name>
        <dbReference type="ChEBI" id="CHEBI:18420"/>
    </cofactor>
</comment>
<evidence type="ECO:0000256" key="6">
    <source>
        <dbReference type="ARBA" id="ARBA00023136"/>
    </source>
</evidence>
<evidence type="ECO:0000313" key="9">
    <source>
        <dbReference type="EMBL" id="KKQ67157.1"/>
    </source>
</evidence>
<dbReference type="PANTHER" id="PTHR22926:SF5">
    <property type="entry name" value="PHOSPHO-N-ACETYLMURAMOYL-PENTAPEPTIDE-TRANSFERASE HOMOLOG"/>
    <property type="match status" value="1"/>
</dbReference>
<keyword evidence="7 8" id="KW-0460">Magnesium</keyword>
<dbReference type="Pfam" id="PF00953">
    <property type="entry name" value="Glycos_transf_4"/>
    <property type="match status" value="1"/>
</dbReference>
<dbReference type="GO" id="GO:0046872">
    <property type="term" value="F:metal ion binding"/>
    <property type="evidence" value="ECO:0007669"/>
    <property type="project" value="UniProtKB-KW"/>
</dbReference>
<dbReference type="GO" id="GO:0009252">
    <property type="term" value="P:peptidoglycan biosynthetic process"/>
    <property type="evidence" value="ECO:0007669"/>
    <property type="project" value="UniProtKB-UniRule"/>
</dbReference>
<feature type="transmembrane region" description="Helical" evidence="7">
    <location>
        <begin position="245"/>
        <end position="263"/>
    </location>
</feature>
<keyword evidence="6 7" id="KW-0472">Membrane</keyword>
<evidence type="ECO:0000256" key="2">
    <source>
        <dbReference type="ARBA" id="ARBA00005583"/>
    </source>
</evidence>
<dbReference type="GO" id="GO:0008360">
    <property type="term" value="P:regulation of cell shape"/>
    <property type="evidence" value="ECO:0007669"/>
    <property type="project" value="UniProtKB-KW"/>
</dbReference>
<name>A0A0G0JK13_9BACT</name>
<comment type="function">
    <text evidence="7">Catalyzes the initial step of the lipid cycle reactions in the biosynthesis of the cell wall peptidoglycan: transfers peptidoglycan precursor phospho-MurNAc-pentapeptide from UDP-MurNAc-pentapeptide onto the lipid carrier undecaprenyl phosphate, yielding undecaprenyl-pyrophosphoryl-MurNAc-pentapeptide, known as lipid I.</text>
</comment>
<accession>A0A0G0JK13</accession>
<organism evidence="9 10">
    <name type="scientific">Candidatus Daviesbacteria bacterium GW2011_GWA2_38_24</name>
    <dbReference type="NCBI Taxonomy" id="1618422"/>
    <lineage>
        <taxon>Bacteria</taxon>
        <taxon>Candidatus Daviesiibacteriota</taxon>
    </lineage>
</organism>
<comment type="caution">
    <text evidence="9">The sequence shown here is derived from an EMBL/GenBank/DDBJ whole genome shotgun (WGS) entry which is preliminary data.</text>
</comment>
<evidence type="ECO:0000313" key="10">
    <source>
        <dbReference type="Proteomes" id="UP000034235"/>
    </source>
</evidence>
<comment type="pathway">
    <text evidence="7">Cell wall biogenesis; peptidoglycan biosynthesis.</text>
</comment>
<comment type="catalytic activity">
    <reaction evidence="7">
        <text>UDP-N-acetyl-alpha-D-muramoyl-L-alanyl-gamma-D-glutamyl-meso-2,6-diaminopimeloyl-D-alanyl-D-alanine + di-trans,octa-cis-undecaprenyl phosphate = di-trans,octa-cis-undecaprenyl diphospho-N-acetyl-alpha-D-muramoyl-L-alanyl-D-glutamyl-meso-2,6-diaminopimeloyl-D-alanyl-D-alanine + UMP</text>
        <dbReference type="Rhea" id="RHEA:28386"/>
        <dbReference type="ChEBI" id="CHEBI:57865"/>
        <dbReference type="ChEBI" id="CHEBI:60392"/>
        <dbReference type="ChEBI" id="CHEBI:61386"/>
        <dbReference type="ChEBI" id="CHEBI:61387"/>
        <dbReference type="EC" id="2.7.8.13"/>
    </reaction>
</comment>
<evidence type="ECO:0000256" key="7">
    <source>
        <dbReference type="HAMAP-Rule" id="MF_00038"/>
    </source>
</evidence>
<keyword evidence="7" id="KW-0961">Cell wall biogenesis/degradation</keyword>
<evidence type="ECO:0000256" key="5">
    <source>
        <dbReference type="ARBA" id="ARBA00022989"/>
    </source>
</evidence>
<keyword evidence="7" id="KW-0133">Cell shape</keyword>
<sequence>MVELLGLVLISFFVTSFLLIPFINFLFYLKNRRRSLSLSKAGPGTNFPRTDTPIHNQLLAGKDLETPVGGGILVIVIITVLSLLISLFSPLINMSELFILIFTFLSFGAIGLIDDLRKMFMVFSGKYVGLRARYIIGLQIFFATIVSLLLYYQIGLNNIFVPIFGNIILGWWYIPLAVFAIVAFSNAYNISDGLDGLSSGLLAICLFAFLVLAHTVFDNTLGLFVGLWIGALIAYLYFNVYPARIYLGDAGAYSFGATLAVVGLLTGKIIGLAVIGGVYIVIVASSLIQMFSKRLFKKKVFPVAPIHMYFKYIGWEEPKIVMRFWLAGTIFAILGLWLAFISR</sequence>
<evidence type="ECO:0000256" key="4">
    <source>
        <dbReference type="ARBA" id="ARBA00022692"/>
    </source>
</evidence>
<comment type="similarity">
    <text evidence="2 7">Belongs to the glycosyltransferase 4 family. MraY subfamily.</text>
</comment>
<dbReference type="InterPro" id="IPR018480">
    <property type="entry name" value="PNAcMuramoyl-5peptid_Trfase_CS"/>
</dbReference>
<dbReference type="PROSITE" id="PS01348">
    <property type="entry name" value="MRAY_2"/>
    <property type="match status" value="1"/>
</dbReference>
<dbReference type="UniPathway" id="UPA00219"/>
<keyword evidence="5 7" id="KW-1133">Transmembrane helix</keyword>
<evidence type="ECO:0000256" key="3">
    <source>
        <dbReference type="ARBA" id="ARBA00022679"/>
    </source>
</evidence>
<feature type="transmembrane region" description="Helical" evidence="7">
    <location>
        <begin position="160"/>
        <end position="184"/>
    </location>
</feature>
<evidence type="ECO:0000256" key="1">
    <source>
        <dbReference type="ARBA" id="ARBA00004141"/>
    </source>
</evidence>
<keyword evidence="4 7" id="KW-0812">Transmembrane</keyword>